<name>A0A1X7U1L5_AMPQE</name>
<dbReference type="PANTHER" id="PTHR24188:SF29">
    <property type="entry name" value="GH09064P"/>
    <property type="match status" value="1"/>
</dbReference>
<dbReference type="SMART" id="SM00248">
    <property type="entry name" value="ANK"/>
    <property type="match status" value="14"/>
</dbReference>
<dbReference type="SMART" id="SM00710">
    <property type="entry name" value="PbH1"/>
    <property type="match status" value="5"/>
</dbReference>
<organism evidence="5">
    <name type="scientific">Amphimedon queenslandica</name>
    <name type="common">Sponge</name>
    <dbReference type="NCBI Taxonomy" id="400682"/>
    <lineage>
        <taxon>Eukaryota</taxon>
        <taxon>Metazoa</taxon>
        <taxon>Porifera</taxon>
        <taxon>Demospongiae</taxon>
        <taxon>Heteroscleromorpha</taxon>
        <taxon>Haplosclerida</taxon>
        <taxon>Niphatidae</taxon>
        <taxon>Amphimedon</taxon>
    </lineage>
</organism>
<protein>
    <submittedName>
        <fullName evidence="5">Uncharacterized protein</fullName>
    </submittedName>
</protein>
<dbReference type="Pfam" id="PF00023">
    <property type="entry name" value="Ank"/>
    <property type="match status" value="2"/>
</dbReference>
<dbReference type="Pfam" id="PF12796">
    <property type="entry name" value="Ank_2"/>
    <property type="match status" value="3"/>
</dbReference>
<evidence type="ECO:0000256" key="3">
    <source>
        <dbReference type="PROSITE-ProRule" id="PRU00023"/>
    </source>
</evidence>
<proteinExistence type="predicted"/>
<evidence type="ECO:0000313" key="5">
    <source>
        <dbReference type="EnsemblMetazoa" id="Aqu2.1.21269_001"/>
    </source>
</evidence>
<feature type="transmembrane region" description="Helical" evidence="4">
    <location>
        <begin position="511"/>
        <end position="534"/>
    </location>
</feature>
<dbReference type="InterPro" id="IPR006626">
    <property type="entry name" value="PbH1"/>
</dbReference>
<keyword evidence="4" id="KW-0472">Membrane</keyword>
<evidence type="ECO:0000256" key="1">
    <source>
        <dbReference type="ARBA" id="ARBA00022737"/>
    </source>
</evidence>
<dbReference type="Gene3D" id="1.10.533.10">
    <property type="entry name" value="Death Domain, Fas"/>
    <property type="match status" value="1"/>
</dbReference>
<reference evidence="5" key="1">
    <citation type="submission" date="2017-05" db="UniProtKB">
        <authorList>
            <consortium name="EnsemblMetazoa"/>
        </authorList>
    </citation>
    <scope>IDENTIFICATION</scope>
</reference>
<keyword evidence="4" id="KW-0812">Transmembrane</keyword>
<feature type="repeat" description="ANK" evidence="3">
    <location>
        <begin position="1017"/>
        <end position="1038"/>
    </location>
</feature>
<dbReference type="OrthoDB" id="10040922at2759"/>
<dbReference type="InterPro" id="IPR011029">
    <property type="entry name" value="DEATH-like_dom_sf"/>
</dbReference>
<dbReference type="InterPro" id="IPR002110">
    <property type="entry name" value="Ankyrin_rpt"/>
</dbReference>
<dbReference type="eggNOG" id="KOG4177">
    <property type="taxonomic scope" value="Eukaryota"/>
</dbReference>
<keyword evidence="2 3" id="KW-0040">ANK repeat</keyword>
<dbReference type="SUPFAM" id="SSF48403">
    <property type="entry name" value="Ankyrin repeat"/>
    <property type="match status" value="3"/>
</dbReference>
<dbReference type="PROSITE" id="PS50297">
    <property type="entry name" value="ANK_REP_REGION"/>
    <property type="match status" value="1"/>
</dbReference>
<dbReference type="EnsemblMetazoa" id="Aqu2.1.21269_001">
    <property type="protein sequence ID" value="Aqu2.1.21269_001"/>
    <property type="gene ID" value="Aqu2.1.21269"/>
</dbReference>
<evidence type="ECO:0000256" key="4">
    <source>
        <dbReference type="SAM" id="Phobius"/>
    </source>
</evidence>
<dbReference type="InterPro" id="IPR036770">
    <property type="entry name" value="Ankyrin_rpt-contain_sf"/>
</dbReference>
<sequence>MIYGTSYNLSVIIDNVNFICSSKYGAYYHFNESLFTLYITNSSVSNSRDGFDFSFYTYLQESENYNIKGVGLRSNIVIEDCQFHNNINGLSFALSRDYFQLSKHHVALAITVKSCSIRDNTFYGFLIEGDLSTSAHISVIDTELVGNWRNAIQRCLSILLSNITVTNSVSTGLVILTSVVTVENRLVFRNNTGVVGGGIVINGSSVVALLSSAKLGFVGNHAFYKGGGMYIDEEISNINSMSPIPLILKNNTAGVAGNDIYGRTYAIFHEFFNTTIPSTSSDPRAFAFCDPNSDETTPIWFYDEPQFSVFPGQTLKYNVALFGFSSDTNSCSLTDGRLTIEINGTIVIDKYINNCSQIQYTTKYTTDYGRLNITLIITTDTSYSTELDIPVILNECPIGFSVNSSGVCDCSVSRENVTCDINSLNITHNGLLWIGTYDTSTPFNANTTNPNACIINEDCLLYCSPNPVTFQLNDTDTQCVDNRGQRMCGSCRDGYSLLMGSNKCGQCHNDYMTIAWIALFAVMGVLLVVLLIVLNLTVSVGTLNGLLFYANIVKLYEPVFSRKEGLPVLSQVVSWINLDFGFEICFYNGIDEYHSVYGKVKSISASWKSFAISLRLRITDINTIEASSHGDATSCLQKVLEYWLMKDYDYERYGCPCWRMVCVAVKEGGRSSALADEIACEHPLLAATGGATPHPLPATTGGTTPYSVSGPRCTDVINYNEGTSLRMSPLGGGNSSHNESLPAVAIRDVFSNDDVMSPESGKLNNSRVYASHPEINFPLTNEIHELQDEFADALQLTMDSFLSKPDLLPKVIEYLKRCVHALLGPIKKNNPATVQAVREEFSDSETMTDLFTTLEYNGGLLKDADAVQFDVKGVPPGTRVMIAKVDCDNYTLDDLFFFRRAIPKGFDVPEMRFYFSVVTPGSLLFKHLIPEYYYSLLFPLTTKLQQQLASLGITELTCGEDKYDLREFSIEDVRHSSTDIDICDPLWYENTSTQLHEAAWRGLKDEFGYSTYHRGLHGWTPLHSASYGGHIEIVQLLIHQYGIDPNEACQSGELALIHKLELLNLFSPDDITKSGAGILHYTCRSMNNKSVKLFKYLLNQYQLSVEVKDPYGRTLLHIASWFASSSVVGYIVSIQANTCPNFNINVTTNDGLSLLHFASWTGSTLLVKALEEYNINCTLTNDDKHPVHYAALSGSTSVLSYIISQYNLNANDTDTYGRTPLVYSCWSDSINSVKYLINNHNSDSNVTDKYGMTCLNHSCCNGHINMTQYLIDVQHCDINETDNEGRMLVHHAAWSGNFDLVEYLITEQGLSPTAVTKNGLTALHYASVSLNLSLVKELITTYQLDPHQSDSNGKLPIHYAAESGHTHFIKHITSQYPQYISILHSTDNEGWVLLHLACESGNIQLVTFLINDMKCDVNAKNTHSQTCVTFVCFSGNLDVVKLIAQQCKLKPINIDKYSTTALHAAAETGHTHILEWYSQEYSVDITNHTSNNRYTLAHLAAYNGNLHCLQELINKYQCDVNATTTTGSTVLHKACEGGHVPV</sequence>
<keyword evidence="1" id="KW-0677">Repeat</keyword>
<evidence type="ECO:0000256" key="2">
    <source>
        <dbReference type="ARBA" id="ARBA00023043"/>
    </source>
</evidence>
<dbReference type="PROSITE" id="PS50088">
    <property type="entry name" value="ANK_REPEAT"/>
    <property type="match status" value="1"/>
</dbReference>
<dbReference type="PANTHER" id="PTHR24188">
    <property type="entry name" value="ANKYRIN REPEAT PROTEIN"/>
    <property type="match status" value="1"/>
</dbReference>
<dbReference type="Gene3D" id="1.25.40.20">
    <property type="entry name" value="Ankyrin repeat-containing domain"/>
    <property type="match status" value="5"/>
</dbReference>
<accession>A0A1X7U1L5</accession>
<dbReference type="InParanoid" id="A0A1X7U1L5"/>
<keyword evidence="4" id="KW-1133">Transmembrane helix</keyword>